<dbReference type="STRING" id="67801.A0A1B0BCI4"/>
<organism evidence="9 10">
    <name type="scientific">Glossina palpalis gambiensis</name>
    <dbReference type="NCBI Taxonomy" id="67801"/>
    <lineage>
        <taxon>Eukaryota</taxon>
        <taxon>Metazoa</taxon>
        <taxon>Ecdysozoa</taxon>
        <taxon>Arthropoda</taxon>
        <taxon>Hexapoda</taxon>
        <taxon>Insecta</taxon>
        <taxon>Pterygota</taxon>
        <taxon>Neoptera</taxon>
        <taxon>Endopterygota</taxon>
        <taxon>Diptera</taxon>
        <taxon>Brachycera</taxon>
        <taxon>Muscomorpha</taxon>
        <taxon>Hippoboscoidea</taxon>
        <taxon>Glossinidae</taxon>
        <taxon>Glossina</taxon>
    </lineage>
</organism>
<keyword evidence="10" id="KW-1185">Reference proteome</keyword>
<reference evidence="9" key="2">
    <citation type="submission" date="2020-05" db="UniProtKB">
        <authorList>
            <consortium name="EnsemblMetazoa"/>
        </authorList>
    </citation>
    <scope>IDENTIFICATION</scope>
    <source>
        <strain evidence="9">IAEA</strain>
    </source>
</reference>
<keyword evidence="2" id="KW-0808">Transferase</keyword>
<name>A0A1B0BCI4_9MUSC</name>
<dbReference type="VEuPathDB" id="VectorBase:GPPI025716"/>
<protein>
    <submittedName>
        <fullName evidence="9">Uncharacterized protein</fullName>
    </submittedName>
</protein>
<keyword evidence="4" id="KW-0735">Signal-anchor</keyword>
<evidence type="ECO:0000256" key="8">
    <source>
        <dbReference type="ARBA" id="ARBA00023180"/>
    </source>
</evidence>
<evidence type="ECO:0000256" key="1">
    <source>
        <dbReference type="ARBA" id="ARBA00004323"/>
    </source>
</evidence>
<dbReference type="AlphaFoldDB" id="A0A1B0BCI4"/>
<comment type="subcellular location">
    <subcellularLocation>
        <location evidence="1">Golgi apparatus membrane</location>
        <topology evidence="1">Single-pass type II membrane protein</topology>
    </subcellularLocation>
</comment>
<dbReference type="GO" id="GO:0000139">
    <property type="term" value="C:Golgi membrane"/>
    <property type="evidence" value="ECO:0007669"/>
    <property type="project" value="UniProtKB-SubCell"/>
</dbReference>
<dbReference type="Proteomes" id="UP000092460">
    <property type="component" value="Unassembled WGS sequence"/>
</dbReference>
<accession>A0A1B0BCI4</accession>
<reference evidence="10" key="1">
    <citation type="submission" date="2015-01" db="EMBL/GenBank/DDBJ databases">
        <authorList>
            <person name="Aksoy S."/>
            <person name="Warren W."/>
            <person name="Wilson R.K."/>
        </authorList>
    </citation>
    <scope>NUCLEOTIDE SEQUENCE [LARGE SCALE GENOMIC DNA]</scope>
    <source>
        <strain evidence="10">IAEA</strain>
    </source>
</reference>
<keyword evidence="7" id="KW-0472">Membrane</keyword>
<evidence type="ECO:0000313" key="9">
    <source>
        <dbReference type="EnsemblMetazoa" id="GPPI025716-PA"/>
    </source>
</evidence>
<dbReference type="GO" id="GO:0008146">
    <property type="term" value="F:sulfotransferase activity"/>
    <property type="evidence" value="ECO:0007669"/>
    <property type="project" value="InterPro"/>
</dbReference>
<evidence type="ECO:0000256" key="5">
    <source>
        <dbReference type="ARBA" id="ARBA00022989"/>
    </source>
</evidence>
<dbReference type="PANTHER" id="PTHR12129:SF20">
    <property type="entry name" value="HEPARAN SULFATE 2-O-SULFOTRANSFERASE PIPE"/>
    <property type="match status" value="1"/>
</dbReference>
<evidence type="ECO:0000313" key="10">
    <source>
        <dbReference type="Proteomes" id="UP000092460"/>
    </source>
</evidence>
<evidence type="ECO:0000256" key="7">
    <source>
        <dbReference type="ARBA" id="ARBA00023136"/>
    </source>
</evidence>
<dbReference type="InterPro" id="IPR027417">
    <property type="entry name" value="P-loop_NTPase"/>
</dbReference>
<evidence type="ECO:0000256" key="4">
    <source>
        <dbReference type="ARBA" id="ARBA00022968"/>
    </source>
</evidence>
<keyword evidence="8" id="KW-0325">Glycoprotein</keyword>
<dbReference type="EnsemblMetazoa" id="GPPI025716-RA">
    <property type="protein sequence ID" value="GPPI025716-PA"/>
    <property type="gene ID" value="GPPI025716"/>
</dbReference>
<dbReference type="EMBL" id="JXJN01012007">
    <property type="status" value="NOT_ANNOTATED_CDS"/>
    <property type="molecule type" value="Genomic_DNA"/>
</dbReference>
<keyword evidence="6" id="KW-0333">Golgi apparatus</keyword>
<dbReference type="InterPro" id="IPR007734">
    <property type="entry name" value="Heparan_SO4_2-O-STrfase"/>
</dbReference>
<evidence type="ECO:0000256" key="2">
    <source>
        <dbReference type="ARBA" id="ARBA00022679"/>
    </source>
</evidence>
<evidence type="ECO:0000256" key="3">
    <source>
        <dbReference type="ARBA" id="ARBA00022692"/>
    </source>
</evidence>
<proteinExistence type="predicted"/>
<sequence length="254" mass="29879">MDLLTIYNNNSRKVDIEMICFNRAAKASSEALLELFNKLKNFNEFTMVRHGLHKAIDSTTTPTIGKRNCRIPGRCSLYRACLDFEQFKLSRSIYINMMCDRVQRVIKWFYYARNGYTNAIERDKDPDKALPPARITRVILNDNHYSSLVITRLVYRAFNLLAAAQIAKGHVERGYAVVGSWEDTNITLGVFENYIPRFFCDAKVIYEMHEEHISNRNRNKRKPQIDDDVKATIRRNFTYEYEFYYFCNQNTISV</sequence>
<evidence type="ECO:0000256" key="6">
    <source>
        <dbReference type="ARBA" id="ARBA00023034"/>
    </source>
</evidence>
<keyword evidence="3" id="KW-0812">Transmembrane</keyword>
<dbReference type="PANTHER" id="PTHR12129">
    <property type="entry name" value="HEPARAN SULFATE 2-O-SULFOTRANSFERASE"/>
    <property type="match status" value="1"/>
</dbReference>
<dbReference type="Gene3D" id="3.40.50.300">
    <property type="entry name" value="P-loop containing nucleotide triphosphate hydrolases"/>
    <property type="match status" value="1"/>
</dbReference>
<keyword evidence="5" id="KW-1133">Transmembrane helix</keyword>